<dbReference type="GO" id="GO:0003743">
    <property type="term" value="F:translation initiation factor activity"/>
    <property type="evidence" value="ECO:0007669"/>
    <property type="project" value="UniProtKB-KW"/>
</dbReference>
<feature type="region of interest" description="Disordered" evidence="8">
    <location>
        <begin position="865"/>
        <end position="1043"/>
    </location>
</feature>
<dbReference type="InParanoid" id="K0KN73"/>
<dbReference type="STRING" id="1206466.K0KN73"/>
<keyword evidence="11" id="KW-1185">Reference proteome</keyword>
<dbReference type="Gene3D" id="1.25.40.180">
    <property type="match status" value="1"/>
</dbReference>
<dbReference type="InterPro" id="IPR022745">
    <property type="entry name" value="eIF4G1_eIF4E-bd"/>
</dbReference>
<feature type="compositionally biased region" description="Low complexity" evidence="8">
    <location>
        <begin position="203"/>
        <end position="225"/>
    </location>
</feature>
<feature type="compositionally biased region" description="Basic and acidic residues" evidence="8">
    <location>
        <begin position="987"/>
        <end position="1002"/>
    </location>
</feature>
<feature type="compositionally biased region" description="Low complexity" evidence="8">
    <location>
        <begin position="313"/>
        <end position="332"/>
    </location>
</feature>
<comment type="caution">
    <text evidence="10">The sequence shown here is derived from an EMBL/GenBank/DDBJ whole genome shotgun (WGS) entry which is preliminary data.</text>
</comment>
<feature type="compositionally biased region" description="Low complexity" evidence="8">
    <location>
        <begin position="279"/>
        <end position="288"/>
    </location>
</feature>
<dbReference type="Pfam" id="PF02854">
    <property type="entry name" value="MIF4G"/>
    <property type="match status" value="1"/>
</dbReference>
<keyword evidence="6" id="KW-0694">RNA-binding</keyword>
<evidence type="ECO:0000256" key="4">
    <source>
        <dbReference type="ARBA" id="ARBA00022540"/>
    </source>
</evidence>
<comment type="similarity">
    <text evidence="2">Belongs to the eukaryotic initiation factor 4G family.</text>
</comment>
<name>K0KN73_WICCF</name>
<proteinExistence type="inferred from homology"/>
<dbReference type="InterPro" id="IPR003890">
    <property type="entry name" value="MIF4G-like_typ-3"/>
</dbReference>
<evidence type="ECO:0000256" key="1">
    <source>
        <dbReference type="ARBA" id="ARBA00004496"/>
    </source>
</evidence>
<feature type="compositionally biased region" description="Polar residues" evidence="8">
    <location>
        <begin position="890"/>
        <end position="908"/>
    </location>
</feature>
<dbReference type="SUPFAM" id="SSF101489">
    <property type="entry name" value="Eukaryotic initiation factor 4f subunit eIF4g, eIF4e-binding domain"/>
    <property type="match status" value="1"/>
</dbReference>
<sequence>MSYNPNQSNNNGGYHPRKSYYKNPQAPQFVYPQAPAAAGYPAEYLGAYQQAYQYYPNPQAQYYTTASAAPGAQYVPVSAPSPYSGPHPLKITDAKGDSVDLRQFNSPGYTPKSNAASLNRSSNPSTPKAPGATVSSASSSPYAHQRTSSISSAKNSSTAHDDSIEKLKESFRQQIQARAQKAKESKSTSTPVEATKKVEEKSATSSPASVPVSTSTSTPAPAPVAEKVKEESSKKESTPVKEETKVESKVDDAEEQRRKFRESIAAKTKKLEEEKKAASKASTPEPSTEVSTKAEESKDEAKKEESTSKTEEPVTAAPASAPAPEAEATKSTTEQEEPVEVKKEEQTEPVSETKSVSIEEPKVGEKESSSTSTQEQSETKPQDETSKTDGEAEETPKEPVDTFTISRYLETVNAASDIDPYTFEYSENLVKLTETDRPSESSEKKYRYHPGFLMQFADVVKFPVDEEFKEKIKFIQISEKGGNRSFSKGGQGGQFRSGFGQGSIGGGSGSGFAKSASSRGGKFDLNSRSNSRQNSKRKGGSGRNDRKSNRNRDREVEKEPEVPAEPVKPLEKSATRWIPKSRLKKAEDVKLAPDGKTVILDQDEVNRKVKSFLNKLTLEYFEEISNDIINIANQSQWETNAETLKLVLELTFAKACDEPHWSSMYAQFCAKMCKDVKDEVKDEEIKDKSGEPVTGGILVRKLLLTRCQTEYTKGWADKLPANEDGSPLEPDMMTDEYYQAAAAKRRGLGLIRFIGHLYVLGLLSDPIILTCIADQSKNTTDPSEDAVENLIQLIKTVGPRLDTHENATYKGRFAQCFQQVHEMIKNAKISSRLEFKLMDLVDLRRRRWQGGESDAGPKTIQQIHQEADLKKQEDEKNSRDRRNQSRGDSRQNSSKASWGSQRVSSNDIRNMGHVRNSNASSSGPTNNFTRAKSLRGSARQPSQNVNSENSSNSNSTAPVTASPLSARENSKKADTPAVNSFNALMNDESHKDDESDGEQHQEEETEKESEEPVSETVADSEEQQEPSNETTDEVESKEEESTN</sequence>
<evidence type="ECO:0000256" key="3">
    <source>
        <dbReference type="ARBA" id="ARBA00022490"/>
    </source>
</evidence>
<evidence type="ECO:0000256" key="8">
    <source>
        <dbReference type="SAM" id="MobiDB-lite"/>
    </source>
</evidence>
<dbReference type="eggNOG" id="KOG0401">
    <property type="taxonomic scope" value="Eukaryota"/>
</dbReference>
<feature type="compositionally biased region" description="Basic and acidic residues" evidence="8">
    <location>
        <begin position="292"/>
        <end position="312"/>
    </location>
</feature>
<keyword evidence="5" id="KW-0597">Phosphoprotein</keyword>
<organism evidence="10 11">
    <name type="scientific">Wickerhamomyces ciferrii (strain ATCC 14091 / BCRC 22168 / CBS 111 / JCM 3599 / NBRC 0793 / NRRL Y-1031 F-60-10)</name>
    <name type="common">Yeast</name>
    <name type="synonym">Pichia ciferrii</name>
    <dbReference type="NCBI Taxonomy" id="1206466"/>
    <lineage>
        <taxon>Eukaryota</taxon>
        <taxon>Fungi</taxon>
        <taxon>Dikarya</taxon>
        <taxon>Ascomycota</taxon>
        <taxon>Saccharomycotina</taxon>
        <taxon>Saccharomycetes</taxon>
        <taxon>Phaffomycetales</taxon>
        <taxon>Wickerhamomycetaceae</taxon>
        <taxon>Wickerhamomyces</taxon>
    </lineage>
</organism>
<dbReference type="GO" id="GO:0003729">
    <property type="term" value="F:mRNA binding"/>
    <property type="evidence" value="ECO:0007669"/>
    <property type="project" value="TreeGrafter"/>
</dbReference>
<evidence type="ECO:0000256" key="2">
    <source>
        <dbReference type="ARBA" id="ARBA00005775"/>
    </source>
</evidence>
<dbReference type="HOGENOM" id="CLU_006715_0_0_1"/>
<feature type="compositionally biased region" description="Polar residues" evidence="8">
    <location>
        <begin position="105"/>
        <end position="126"/>
    </location>
</feature>
<feature type="compositionally biased region" description="Polar residues" evidence="8">
    <location>
        <begin position="1"/>
        <end position="12"/>
    </location>
</feature>
<feature type="region of interest" description="Disordered" evidence="8">
    <location>
        <begin position="105"/>
        <end position="403"/>
    </location>
</feature>
<dbReference type="InterPro" id="IPR016024">
    <property type="entry name" value="ARM-type_fold"/>
</dbReference>
<comment type="subcellular location">
    <subcellularLocation>
        <location evidence="1">Cytoplasm</location>
    </subcellularLocation>
</comment>
<feature type="compositionally biased region" description="Basic and acidic residues" evidence="8">
    <location>
        <begin position="159"/>
        <end position="171"/>
    </location>
</feature>
<evidence type="ECO:0000259" key="9">
    <source>
        <dbReference type="SMART" id="SM00543"/>
    </source>
</evidence>
<feature type="domain" description="MIF4G" evidence="9">
    <location>
        <begin position="606"/>
        <end position="847"/>
    </location>
</feature>
<feature type="compositionally biased region" description="Low complexity" evidence="8">
    <location>
        <begin position="511"/>
        <end position="533"/>
    </location>
</feature>
<dbReference type="PANTHER" id="PTHR23253">
    <property type="entry name" value="EUKARYOTIC TRANSLATION INITIATION FACTOR 4 GAMMA"/>
    <property type="match status" value="1"/>
</dbReference>
<evidence type="ECO:0000256" key="7">
    <source>
        <dbReference type="ARBA" id="ARBA00022917"/>
    </source>
</evidence>
<feature type="compositionally biased region" description="Basic and acidic residues" evidence="8">
    <location>
        <begin position="226"/>
        <end position="277"/>
    </location>
</feature>
<dbReference type="GO" id="GO:0016281">
    <property type="term" value="C:eukaryotic translation initiation factor 4F complex"/>
    <property type="evidence" value="ECO:0007669"/>
    <property type="project" value="TreeGrafter"/>
</dbReference>
<feature type="region of interest" description="Disordered" evidence="8">
    <location>
        <begin position="481"/>
        <end position="573"/>
    </location>
</feature>
<dbReference type="Pfam" id="PF12152">
    <property type="entry name" value="eIF_4G1"/>
    <property type="match status" value="1"/>
</dbReference>
<evidence type="ECO:0000313" key="11">
    <source>
        <dbReference type="Proteomes" id="UP000009328"/>
    </source>
</evidence>
<keyword evidence="7" id="KW-0648">Protein biosynthesis</keyword>
<reference evidence="10 11" key="1">
    <citation type="journal article" date="2012" name="Eukaryot. Cell">
        <title>Draft genome sequence of Wickerhamomyces ciferrii NRRL Y-1031 F-60-10.</title>
        <authorList>
            <person name="Schneider J."/>
            <person name="Andrea H."/>
            <person name="Blom J."/>
            <person name="Jaenicke S."/>
            <person name="Ruckert C."/>
            <person name="Schorsch C."/>
            <person name="Szczepanowski R."/>
            <person name="Farwick M."/>
            <person name="Goesmann A."/>
            <person name="Puhler A."/>
            <person name="Schaffer S."/>
            <person name="Tauch A."/>
            <person name="Kohler T."/>
            <person name="Brinkrolf K."/>
        </authorList>
    </citation>
    <scope>NUCLEOTIDE SEQUENCE [LARGE SCALE GENOMIC DNA]</scope>
    <source>
        <strain evidence="11">ATCC 14091 / BCRC 22168 / CBS 111 / JCM 3599 / NBRC 0793 / NRRL Y-1031 F-60-10</strain>
    </source>
</reference>
<dbReference type="SUPFAM" id="SSF48371">
    <property type="entry name" value="ARM repeat"/>
    <property type="match status" value="1"/>
</dbReference>
<evidence type="ECO:0000313" key="10">
    <source>
        <dbReference type="EMBL" id="CCH46710.1"/>
    </source>
</evidence>
<dbReference type="SMART" id="SM00543">
    <property type="entry name" value="MIF4G"/>
    <property type="match status" value="1"/>
</dbReference>
<dbReference type="AlphaFoldDB" id="K0KN73"/>
<evidence type="ECO:0000256" key="6">
    <source>
        <dbReference type="ARBA" id="ARBA00022884"/>
    </source>
</evidence>
<feature type="compositionally biased region" description="Basic and acidic residues" evidence="8">
    <location>
        <begin position="357"/>
        <end position="368"/>
    </location>
</feature>
<feature type="compositionally biased region" description="Basic and acidic residues" evidence="8">
    <location>
        <begin position="865"/>
        <end position="889"/>
    </location>
</feature>
<gene>
    <name evidence="10" type="ORF">BN7_6307</name>
</gene>
<evidence type="ECO:0000256" key="5">
    <source>
        <dbReference type="ARBA" id="ARBA00022553"/>
    </source>
</evidence>
<keyword evidence="3" id="KW-0963">Cytoplasm</keyword>
<feature type="compositionally biased region" description="Polar residues" evidence="8">
    <location>
        <begin position="133"/>
        <end position="147"/>
    </location>
</feature>
<feature type="region of interest" description="Disordered" evidence="8">
    <location>
        <begin position="1"/>
        <end position="26"/>
    </location>
</feature>
<feature type="compositionally biased region" description="Low complexity" evidence="8">
    <location>
        <begin position="942"/>
        <end position="955"/>
    </location>
</feature>
<feature type="compositionally biased region" description="Basic and acidic residues" evidence="8">
    <location>
        <begin position="543"/>
        <end position="561"/>
    </location>
</feature>
<dbReference type="FunFam" id="1.25.40.180:FF:000020">
    <property type="entry name" value="Eukaryotic translation initiation factor subunit"/>
    <property type="match status" value="1"/>
</dbReference>
<dbReference type="InterPro" id="IPR036211">
    <property type="entry name" value="eIF4G_eIF4E-bd_sf"/>
</dbReference>
<keyword evidence="4 10" id="KW-0396">Initiation factor</keyword>
<feature type="compositionally biased region" description="Acidic residues" evidence="8">
    <location>
        <begin position="1003"/>
        <end position="1043"/>
    </location>
</feature>
<feature type="compositionally biased region" description="Polar residues" evidence="8">
    <location>
        <begin position="915"/>
        <end position="930"/>
    </location>
</feature>
<feature type="compositionally biased region" description="Gly residues" evidence="8">
    <location>
        <begin position="489"/>
        <end position="510"/>
    </location>
</feature>
<protein>
    <submittedName>
        <fullName evidence="10">Eukaryotic initiation factor subunit</fullName>
    </submittedName>
</protein>
<dbReference type="Proteomes" id="UP000009328">
    <property type="component" value="Unassembled WGS sequence"/>
</dbReference>
<dbReference type="EMBL" id="CAIF01000264">
    <property type="protein sequence ID" value="CCH46710.1"/>
    <property type="molecule type" value="Genomic_DNA"/>
</dbReference>
<dbReference type="Gene3D" id="1.20.970.30">
    <property type="entry name" value="eIF4G, eIF4E-binding domain"/>
    <property type="match status" value="1"/>
</dbReference>
<accession>K0KN73</accession>
<feature type="compositionally biased region" description="Basic and acidic residues" evidence="8">
    <location>
        <begin position="377"/>
        <end position="400"/>
    </location>
</feature>
<dbReference type="PANTHER" id="PTHR23253:SF9">
    <property type="entry name" value="EUKARYOTIC TRANSLATION INITIATION FACTOR 4 GAMMA 2"/>
    <property type="match status" value="1"/>
</dbReference>
<feature type="compositionally biased region" description="Low complexity" evidence="8">
    <location>
        <begin position="148"/>
        <end position="157"/>
    </location>
</feature>
<dbReference type="GO" id="GO:0010494">
    <property type="term" value="C:cytoplasmic stress granule"/>
    <property type="evidence" value="ECO:0007669"/>
    <property type="project" value="UniProtKB-ARBA"/>
</dbReference>